<evidence type="ECO:0000256" key="8">
    <source>
        <dbReference type="RuleBase" id="RU364140"/>
    </source>
</evidence>
<dbReference type="PANTHER" id="PTHR13114">
    <property type="entry name" value="MEDIATOR OF RNA POLYMERASE II TRANSCRIPTION SUBUNIT 17"/>
    <property type="match status" value="1"/>
</dbReference>
<reference evidence="9 10" key="1">
    <citation type="submission" date="2020-12" db="EMBL/GenBank/DDBJ databases">
        <title>Effect of drift, selection, and recombination on the evolution of hybrid genomes in Candida yeast pathogens.</title>
        <authorList>
            <person name="Mixao V."/>
            <person name="Ksiezopolska E."/>
            <person name="Saus E."/>
            <person name="Boekhout T."/>
            <person name="Gacser A."/>
            <person name="Gabaldon T."/>
        </authorList>
    </citation>
    <scope>NUCLEOTIDE SEQUENCE [LARGE SCALE GENOMIC DNA]</scope>
    <source>
        <strain evidence="9 10">BP57</strain>
    </source>
</reference>
<proteinExistence type="inferred from homology"/>
<dbReference type="Pfam" id="PF10156">
    <property type="entry name" value="Med17"/>
    <property type="match status" value="1"/>
</dbReference>
<accession>A0A8H7ZL93</accession>
<keyword evidence="10" id="KW-1185">Reference proteome</keyword>
<comment type="similarity">
    <text evidence="2 8">Belongs to the Mediator complex subunit 17 family.</text>
</comment>
<dbReference type="OrthoDB" id="5319830at2759"/>
<dbReference type="GO" id="GO:0070847">
    <property type="term" value="C:core mediator complex"/>
    <property type="evidence" value="ECO:0007669"/>
    <property type="project" value="TreeGrafter"/>
</dbReference>
<keyword evidence="6 8" id="KW-0539">Nucleus</keyword>
<dbReference type="AlphaFoldDB" id="A0A8H7ZL93"/>
<evidence type="ECO:0000256" key="1">
    <source>
        <dbReference type="ARBA" id="ARBA00004123"/>
    </source>
</evidence>
<dbReference type="InterPro" id="IPR019313">
    <property type="entry name" value="Mediator_Med17"/>
</dbReference>
<evidence type="ECO:0000256" key="2">
    <source>
        <dbReference type="ARBA" id="ARBA00005635"/>
    </source>
</evidence>
<keyword evidence="5 8" id="KW-0804">Transcription</keyword>
<dbReference type="EMBL" id="JAEOAQ010000001">
    <property type="protein sequence ID" value="KAG5422028.1"/>
    <property type="molecule type" value="Genomic_DNA"/>
</dbReference>
<evidence type="ECO:0000256" key="4">
    <source>
        <dbReference type="ARBA" id="ARBA00023015"/>
    </source>
</evidence>
<comment type="function">
    <text evidence="8">Component of the Mediator complex, a coactivator involved in the regulated transcription of nearly all RNA polymerase II-dependent genes. Mediator functions as a bridge to convey information from gene-specific regulatory proteins to the basal RNA polymerase II transcription machinery. Mediator is recruited to promoters by direct interactions with regulatory proteins and serves as a scaffold for the assembly of a functional preinitiation complex with RNA polymerase II and the general transcription factors.</text>
</comment>
<evidence type="ECO:0000256" key="6">
    <source>
        <dbReference type="ARBA" id="ARBA00023242"/>
    </source>
</evidence>
<evidence type="ECO:0000256" key="3">
    <source>
        <dbReference type="ARBA" id="ARBA00019610"/>
    </source>
</evidence>
<evidence type="ECO:0000313" key="10">
    <source>
        <dbReference type="Proteomes" id="UP000669133"/>
    </source>
</evidence>
<dbReference type="Proteomes" id="UP000669133">
    <property type="component" value="Unassembled WGS sequence"/>
</dbReference>
<dbReference type="GO" id="GO:0003712">
    <property type="term" value="F:transcription coregulator activity"/>
    <property type="evidence" value="ECO:0007669"/>
    <property type="project" value="InterPro"/>
</dbReference>
<organism evidence="9 10">
    <name type="scientific">Candida metapsilosis</name>
    <dbReference type="NCBI Taxonomy" id="273372"/>
    <lineage>
        <taxon>Eukaryota</taxon>
        <taxon>Fungi</taxon>
        <taxon>Dikarya</taxon>
        <taxon>Ascomycota</taxon>
        <taxon>Saccharomycotina</taxon>
        <taxon>Pichiomycetes</taxon>
        <taxon>Debaryomycetaceae</taxon>
        <taxon>Candida/Lodderomyces clade</taxon>
        <taxon>Candida</taxon>
    </lineage>
</organism>
<dbReference type="GO" id="GO:0016592">
    <property type="term" value="C:mediator complex"/>
    <property type="evidence" value="ECO:0007669"/>
    <property type="project" value="InterPro"/>
</dbReference>
<dbReference type="GO" id="GO:0006357">
    <property type="term" value="P:regulation of transcription by RNA polymerase II"/>
    <property type="evidence" value="ECO:0007669"/>
    <property type="project" value="InterPro"/>
</dbReference>
<dbReference type="PANTHER" id="PTHR13114:SF7">
    <property type="entry name" value="MEDIATOR OF RNA POLYMERASE II TRANSCRIPTION SUBUNIT 17"/>
    <property type="match status" value="1"/>
</dbReference>
<comment type="subcellular location">
    <subcellularLocation>
        <location evidence="1 8">Nucleus</location>
    </subcellularLocation>
</comment>
<gene>
    <name evidence="8" type="primary">MED17</name>
    <name evidence="9" type="ORF">I9W82_001121</name>
</gene>
<sequence>MSNESLYLDLDLNSNGHVDPFIKDENELGLQELIPRILHERKSFVDITERGLLNEIELLDASNTIGEAQDSKSTGRTTPHSTEEETIEEKFNMQKLDLTRNINNALNETSLSLDFVSLLVASVKPNIAKNTMSPHLQKLIKPYSLNSDKLAEEEVQTLQKDVAQSTKIGHGWKSEATEKIRDLFKQSSEDLTTQVKKEHKYWSMICLVWSNDEVLFRMRDPVNNARAIGVKYGYGDSGSDFQDKGLALFRKNVETGEVSFHPLSTVGNKLVAKTYRYVRVRILSRIDSDFMLTGQSSFDYKYKNSSHEIINEIEMARFFLFEEDLFYQISREASILLSYNVSVTDDKVSIETGNEIIEFESVLYDEANEEDLNNHYQNVSSISSINNKKCQLILTYLKLMLCCFYKYNLKLRQKVPTSLTKWKQSNSHPLLLRPLLGNIRHSKYLEEVNEILVNLAQQYNLNHKLELKKYTNLDGKSTNPFKRSIEIPNSLFTWTVQNQAGNVLNVAIIVTSNEVFADFITKLTVTRFDSQKDYSSNMNGVNVLQNDYYDAGDLNESLEWLICDFNS</sequence>
<keyword evidence="8" id="KW-0010">Activator</keyword>
<comment type="caution">
    <text evidence="9">The sequence shown here is derived from an EMBL/GenBank/DDBJ whole genome shotgun (WGS) entry which is preliminary data.</text>
</comment>
<name>A0A8H7ZL93_9ASCO</name>
<keyword evidence="4 8" id="KW-0805">Transcription regulation</keyword>
<evidence type="ECO:0000256" key="5">
    <source>
        <dbReference type="ARBA" id="ARBA00023163"/>
    </source>
</evidence>
<evidence type="ECO:0000256" key="7">
    <source>
        <dbReference type="ARBA" id="ARBA00032014"/>
    </source>
</evidence>
<protein>
    <recommendedName>
        <fullName evidence="3 8">Mediator of RNA polymerase II transcription subunit 17</fullName>
    </recommendedName>
    <alternativeName>
        <fullName evidence="7 8">Mediator complex subunit 17</fullName>
    </alternativeName>
</protein>
<evidence type="ECO:0000313" key="9">
    <source>
        <dbReference type="EMBL" id="KAG5422028.1"/>
    </source>
</evidence>
<dbReference type="Gene3D" id="6.10.250.2620">
    <property type="match status" value="1"/>
</dbReference>
<comment type="subunit">
    <text evidence="8">Component of the Mediator complex.</text>
</comment>